<dbReference type="Proteomes" id="UP001214250">
    <property type="component" value="Chromosome 1"/>
</dbReference>
<keyword evidence="5" id="KW-1133">Transmembrane helix</keyword>
<dbReference type="InterPro" id="IPR000064">
    <property type="entry name" value="NLP_P60_dom"/>
</dbReference>
<dbReference type="PROSITE" id="PS51257">
    <property type="entry name" value="PROKAR_LIPOPROTEIN"/>
    <property type="match status" value="1"/>
</dbReference>
<keyword evidence="4" id="KW-0788">Thiol protease</keyword>
<feature type="domain" description="NlpC/P60" evidence="6">
    <location>
        <begin position="87"/>
        <end position="239"/>
    </location>
</feature>
<keyword evidence="8" id="KW-1185">Reference proteome</keyword>
<protein>
    <submittedName>
        <fullName evidence="7">NlpC/P60 family protein</fullName>
    </submittedName>
</protein>
<evidence type="ECO:0000256" key="2">
    <source>
        <dbReference type="ARBA" id="ARBA00022670"/>
    </source>
</evidence>
<evidence type="ECO:0000313" key="7">
    <source>
        <dbReference type="EMBL" id="WDE96400.1"/>
    </source>
</evidence>
<dbReference type="Gene3D" id="3.90.1720.10">
    <property type="entry name" value="endopeptidase domain like (from Nostoc punctiforme)"/>
    <property type="match status" value="1"/>
</dbReference>
<evidence type="ECO:0000256" key="3">
    <source>
        <dbReference type="ARBA" id="ARBA00022801"/>
    </source>
</evidence>
<evidence type="ECO:0000259" key="6">
    <source>
        <dbReference type="PROSITE" id="PS51935"/>
    </source>
</evidence>
<feature type="transmembrane region" description="Helical" evidence="5">
    <location>
        <begin position="64"/>
        <end position="81"/>
    </location>
</feature>
<accession>A0ABY7VT52</accession>
<evidence type="ECO:0000313" key="8">
    <source>
        <dbReference type="Proteomes" id="UP001214250"/>
    </source>
</evidence>
<evidence type="ECO:0000256" key="4">
    <source>
        <dbReference type="ARBA" id="ARBA00022807"/>
    </source>
</evidence>
<name>A0ABY7VT52_9BACT</name>
<dbReference type="InterPro" id="IPR038765">
    <property type="entry name" value="Papain-like_cys_pep_sf"/>
</dbReference>
<evidence type="ECO:0000256" key="5">
    <source>
        <dbReference type="SAM" id="Phobius"/>
    </source>
</evidence>
<evidence type="ECO:0000256" key="1">
    <source>
        <dbReference type="ARBA" id="ARBA00007074"/>
    </source>
</evidence>
<proteinExistence type="inferred from homology"/>
<sequence length="241" mass="27716">MDQRSLQILKIEKKQVLIIGLLACSCTIFYFQAINSKFYNLAFIILSLNFYSYLTYLSKKVMKWALLCVLLTVIIFTLSPAKKIDTAELKRTYLSKLPNYEGVSYVWGGENSLGIDCSGLARRAYRDALFTYTLKNLNSGALREFLANWWWDSSAEAMSQGYRDYLKPIGLDGTIKTLHYENLEPGDIAITADGVHMLVYLGEELWIQADPVAEKVIIRNGIEDKNSWFDDQVKIYRWSRI</sequence>
<gene>
    <name evidence="7" type="ORF">PQO03_00265</name>
</gene>
<keyword evidence="5" id="KW-0812">Transmembrane</keyword>
<dbReference type="PROSITE" id="PS51935">
    <property type="entry name" value="NLPC_P60"/>
    <property type="match status" value="1"/>
</dbReference>
<dbReference type="RefSeq" id="WP_274150466.1">
    <property type="nucleotide sequence ID" value="NZ_CP117811.1"/>
</dbReference>
<dbReference type="SUPFAM" id="SSF54001">
    <property type="entry name" value="Cysteine proteinases"/>
    <property type="match status" value="1"/>
</dbReference>
<feature type="transmembrane region" description="Helical" evidence="5">
    <location>
        <begin position="38"/>
        <end position="57"/>
    </location>
</feature>
<dbReference type="Pfam" id="PF00877">
    <property type="entry name" value="NLPC_P60"/>
    <property type="match status" value="1"/>
</dbReference>
<reference evidence="7 8" key="1">
    <citation type="submission" date="2023-02" db="EMBL/GenBank/DDBJ databases">
        <title>Genome sequence of Lentisphaera profundi SAORIC-696.</title>
        <authorList>
            <person name="Kim e."/>
            <person name="Cho J.-C."/>
            <person name="Choi A."/>
            <person name="Kang I."/>
        </authorList>
    </citation>
    <scope>NUCLEOTIDE SEQUENCE [LARGE SCALE GENOMIC DNA]</scope>
    <source>
        <strain evidence="7 8">SAORIC-696</strain>
    </source>
</reference>
<organism evidence="7 8">
    <name type="scientific">Lentisphaera profundi</name>
    <dbReference type="NCBI Taxonomy" id="1658616"/>
    <lineage>
        <taxon>Bacteria</taxon>
        <taxon>Pseudomonadati</taxon>
        <taxon>Lentisphaerota</taxon>
        <taxon>Lentisphaeria</taxon>
        <taxon>Lentisphaerales</taxon>
        <taxon>Lentisphaeraceae</taxon>
        <taxon>Lentisphaera</taxon>
    </lineage>
</organism>
<dbReference type="EMBL" id="CP117811">
    <property type="protein sequence ID" value="WDE96400.1"/>
    <property type="molecule type" value="Genomic_DNA"/>
</dbReference>
<keyword evidence="5" id="KW-0472">Membrane</keyword>
<comment type="similarity">
    <text evidence="1">Belongs to the peptidase C40 family.</text>
</comment>
<feature type="transmembrane region" description="Helical" evidence="5">
    <location>
        <begin position="16"/>
        <end position="32"/>
    </location>
</feature>
<keyword evidence="3" id="KW-0378">Hydrolase</keyword>
<keyword evidence="2" id="KW-0645">Protease</keyword>